<evidence type="ECO:0000256" key="2">
    <source>
        <dbReference type="SAM" id="MobiDB-lite"/>
    </source>
</evidence>
<dbReference type="RefSeq" id="WP_062677406.1">
    <property type="nucleotide sequence ID" value="NZ_LQYW01000015.1"/>
</dbReference>
<dbReference type="EC" id="2.7.11.1" evidence="5"/>
<keyword evidence="1" id="KW-0067">ATP-binding</keyword>
<feature type="domain" description="Protein kinase" evidence="4">
    <location>
        <begin position="27"/>
        <end position="307"/>
    </location>
</feature>
<keyword evidence="3" id="KW-0472">Membrane</keyword>
<accession>A0A150N6L1</accession>
<name>A0A150N6L1_9BACL</name>
<dbReference type="GO" id="GO:0005524">
    <property type="term" value="F:ATP binding"/>
    <property type="evidence" value="ECO:0007669"/>
    <property type="project" value="UniProtKB-UniRule"/>
</dbReference>
<gene>
    <name evidence="5" type="ORF">B4110_0036</name>
</gene>
<dbReference type="Pfam" id="PF00069">
    <property type="entry name" value="Pkinase"/>
    <property type="match status" value="1"/>
</dbReference>
<keyword evidence="1" id="KW-0547">Nucleotide-binding</keyword>
<feature type="transmembrane region" description="Helical" evidence="3">
    <location>
        <begin position="300"/>
        <end position="320"/>
    </location>
</feature>
<dbReference type="Proteomes" id="UP000075324">
    <property type="component" value="Unassembled WGS sequence"/>
</dbReference>
<dbReference type="AlphaFoldDB" id="A0A150N6L1"/>
<sequence length="325" mass="36886">MMNHTLKNLCNLPLGTVVTGKWHRHSYKLVKPLGNGANGVVYLAESTKGLVALKLSDNSAAIASEVNVLRRFSKVQGVALGPSLLDVDDWVNPLMNKTIPFYVMEYIKGENFFTFIRKRGKEWVVVLLLQLLSALDQLHQEGWVFGDLKPENLLVAGPPPTVRLLDVGGTTLQGRAVKEFTEFYDRGYWGVGSRKAEPSYDLFAVAMIMIQACYPIKFERKGDGRRQLISIIQADDTLRTYQTLLMKAIDGKYKRASEMKQDFLTALQRSYHSHSNQRTFQRTMQKTRRNKKRKRSKTKGVLETALIVAVLLCAYAIYVYHQVLP</sequence>
<feature type="region of interest" description="Disordered" evidence="2">
    <location>
        <begin position="277"/>
        <end position="297"/>
    </location>
</feature>
<dbReference type="InterPro" id="IPR000719">
    <property type="entry name" value="Prot_kinase_dom"/>
</dbReference>
<dbReference type="PANTHER" id="PTHR44167:SF31">
    <property type="entry name" value="PROTEIN CBG02007"/>
    <property type="match status" value="1"/>
</dbReference>
<protein>
    <submittedName>
        <fullName evidence="5">Putative serine/threonine-protein kinase yabT</fullName>
        <ecNumber evidence="5">2.7.11.1</ecNumber>
    </submittedName>
</protein>
<dbReference type="PATRIC" id="fig|153151.4.peg.539"/>
<evidence type="ECO:0000313" key="6">
    <source>
        <dbReference type="Proteomes" id="UP000075324"/>
    </source>
</evidence>
<evidence type="ECO:0000259" key="4">
    <source>
        <dbReference type="PROSITE" id="PS50011"/>
    </source>
</evidence>
<dbReference type="InterPro" id="IPR017441">
    <property type="entry name" value="Protein_kinase_ATP_BS"/>
</dbReference>
<evidence type="ECO:0000313" key="5">
    <source>
        <dbReference type="EMBL" id="KYD32339.1"/>
    </source>
</evidence>
<keyword evidence="5" id="KW-0418">Kinase</keyword>
<proteinExistence type="predicted"/>
<dbReference type="InterPro" id="IPR011009">
    <property type="entry name" value="Kinase-like_dom_sf"/>
</dbReference>
<comment type="caution">
    <text evidence="5">The sequence shown here is derived from an EMBL/GenBank/DDBJ whole genome shotgun (WGS) entry which is preliminary data.</text>
</comment>
<dbReference type="PROSITE" id="PS50011">
    <property type="entry name" value="PROTEIN_KINASE_DOM"/>
    <property type="match status" value="1"/>
</dbReference>
<dbReference type="SUPFAM" id="SSF56112">
    <property type="entry name" value="Protein kinase-like (PK-like)"/>
    <property type="match status" value="1"/>
</dbReference>
<dbReference type="PANTHER" id="PTHR44167">
    <property type="entry name" value="OVARIAN-SPECIFIC SERINE/THREONINE-PROTEIN KINASE LOK-RELATED"/>
    <property type="match status" value="1"/>
</dbReference>
<evidence type="ECO:0000256" key="1">
    <source>
        <dbReference type="PROSITE-ProRule" id="PRU10141"/>
    </source>
</evidence>
<dbReference type="PROSITE" id="PS00107">
    <property type="entry name" value="PROTEIN_KINASE_ATP"/>
    <property type="match status" value="1"/>
</dbReference>
<dbReference type="EMBL" id="LQYW01000015">
    <property type="protein sequence ID" value="KYD32339.1"/>
    <property type="molecule type" value="Genomic_DNA"/>
</dbReference>
<keyword evidence="5" id="KW-0808">Transferase</keyword>
<keyword evidence="3" id="KW-1133">Transmembrane helix</keyword>
<dbReference type="Gene3D" id="1.10.510.10">
    <property type="entry name" value="Transferase(Phosphotransferase) domain 1"/>
    <property type="match status" value="1"/>
</dbReference>
<feature type="binding site" evidence="1">
    <location>
        <position position="54"/>
    </location>
    <ligand>
        <name>ATP</name>
        <dbReference type="ChEBI" id="CHEBI:30616"/>
    </ligand>
</feature>
<organism evidence="5 6">
    <name type="scientific">Parageobacillus toebii</name>
    <dbReference type="NCBI Taxonomy" id="153151"/>
    <lineage>
        <taxon>Bacteria</taxon>
        <taxon>Bacillati</taxon>
        <taxon>Bacillota</taxon>
        <taxon>Bacilli</taxon>
        <taxon>Bacillales</taxon>
        <taxon>Anoxybacillaceae</taxon>
        <taxon>Parageobacillus</taxon>
    </lineage>
</organism>
<feature type="compositionally biased region" description="Basic residues" evidence="2">
    <location>
        <begin position="285"/>
        <end position="297"/>
    </location>
</feature>
<dbReference type="GO" id="GO:0004674">
    <property type="term" value="F:protein serine/threonine kinase activity"/>
    <property type="evidence" value="ECO:0007669"/>
    <property type="project" value="UniProtKB-EC"/>
</dbReference>
<dbReference type="SMART" id="SM00220">
    <property type="entry name" value="S_TKc"/>
    <property type="match status" value="1"/>
</dbReference>
<keyword evidence="3" id="KW-0812">Transmembrane</keyword>
<dbReference type="GO" id="GO:0005737">
    <property type="term" value="C:cytoplasm"/>
    <property type="evidence" value="ECO:0007669"/>
    <property type="project" value="TreeGrafter"/>
</dbReference>
<evidence type="ECO:0000256" key="3">
    <source>
        <dbReference type="SAM" id="Phobius"/>
    </source>
</evidence>
<reference evidence="5 6" key="1">
    <citation type="submission" date="2016-01" db="EMBL/GenBank/DDBJ databases">
        <title>Draft Genome Sequences of Seven Thermophilic Sporeformers Isolated from Foods.</title>
        <authorList>
            <person name="Berendsen E.M."/>
            <person name="Wells-Bennik M.H."/>
            <person name="Krawcyk A.O."/>
            <person name="De Jong A."/>
            <person name="Holsappel S."/>
            <person name="Eijlander R.T."/>
            <person name="Kuipers O.P."/>
        </authorList>
    </citation>
    <scope>NUCLEOTIDE SEQUENCE [LARGE SCALE GENOMIC DNA]</scope>
    <source>
        <strain evidence="5 6">B4110</strain>
    </source>
</reference>